<organism evidence="1">
    <name type="scientific">Arundo donax</name>
    <name type="common">Giant reed</name>
    <name type="synonym">Donax arundinaceus</name>
    <dbReference type="NCBI Taxonomy" id="35708"/>
    <lineage>
        <taxon>Eukaryota</taxon>
        <taxon>Viridiplantae</taxon>
        <taxon>Streptophyta</taxon>
        <taxon>Embryophyta</taxon>
        <taxon>Tracheophyta</taxon>
        <taxon>Spermatophyta</taxon>
        <taxon>Magnoliopsida</taxon>
        <taxon>Liliopsida</taxon>
        <taxon>Poales</taxon>
        <taxon>Poaceae</taxon>
        <taxon>PACMAD clade</taxon>
        <taxon>Arundinoideae</taxon>
        <taxon>Arundineae</taxon>
        <taxon>Arundo</taxon>
    </lineage>
</organism>
<sequence length="80" mass="9608">MREQKVKWRANRNIQKAQRITRWAVSMLNKKHLSPNFGLRITGPSPMLQQRPLWPWICVKQAKYQFHNLHETEKEILGES</sequence>
<reference evidence="1" key="1">
    <citation type="submission" date="2014-09" db="EMBL/GenBank/DDBJ databases">
        <authorList>
            <person name="Magalhaes I.L.F."/>
            <person name="Oliveira U."/>
            <person name="Santos F.R."/>
            <person name="Vidigal T.H.D.A."/>
            <person name="Brescovit A.D."/>
            <person name="Santos A.J."/>
        </authorList>
    </citation>
    <scope>NUCLEOTIDE SEQUENCE</scope>
    <source>
        <tissue evidence="1">Shoot tissue taken approximately 20 cm above the soil surface</tissue>
    </source>
</reference>
<accession>A0A0A9CXN9</accession>
<proteinExistence type="predicted"/>
<reference evidence="1" key="2">
    <citation type="journal article" date="2015" name="Data Brief">
        <title>Shoot transcriptome of the giant reed, Arundo donax.</title>
        <authorList>
            <person name="Barrero R.A."/>
            <person name="Guerrero F.D."/>
            <person name="Moolhuijzen P."/>
            <person name="Goolsby J.A."/>
            <person name="Tidwell J."/>
            <person name="Bellgard S.E."/>
            <person name="Bellgard M.I."/>
        </authorList>
    </citation>
    <scope>NUCLEOTIDE SEQUENCE</scope>
    <source>
        <tissue evidence="1">Shoot tissue taken approximately 20 cm above the soil surface</tissue>
    </source>
</reference>
<dbReference type="EMBL" id="GBRH01219765">
    <property type="protein sequence ID" value="JAD78130.1"/>
    <property type="molecule type" value="Transcribed_RNA"/>
</dbReference>
<protein>
    <submittedName>
        <fullName evidence="1">Uncharacterized protein</fullName>
    </submittedName>
</protein>
<evidence type="ECO:0000313" key="1">
    <source>
        <dbReference type="EMBL" id="JAD78130.1"/>
    </source>
</evidence>
<name>A0A0A9CXN9_ARUDO</name>
<dbReference type="AlphaFoldDB" id="A0A0A9CXN9"/>